<dbReference type="SUPFAM" id="SSF55729">
    <property type="entry name" value="Acyl-CoA N-acyltransferases (Nat)"/>
    <property type="match status" value="1"/>
</dbReference>
<reference evidence="2" key="1">
    <citation type="journal article" date="2014" name="Int. J. Syst. Evol. Microbiol.">
        <title>Complete genome sequence of Corynebacterium casei LMG S-19264T (=DSM 44701T), isolated from a smear-ripened cheese.</title>
        <authorList>
            <consortium name="US DOE Joint Genome Institute (JGI-PGF)"/>
            <person name="Walter F."/>
            <person name="Albersmeier A."/>
            <person name="Kalinowski J."/>
            <person name="Ruckert C."/>
        </authorList>
    </citation>
    <scope>NUCLEOTIDE SEQUENCE</scope>
    <source>
        <strain evidence="2">CGMCC 1.15533</strain>
    </source>
</reference>
<dbReference type="Pfam" id="PF13673">
    <property type="entry name" value="Acetyltransf_10"/>
    <property type="match status" value="1"/>
</dbReference>
<comment type="caution">
    <text evidence="2">The sequence shown here is derived from an EMBL/GenBank/DDBJ whole genome shotgun (WGS) entry which is preliminary data.</text>
</comment>
<dbReference type="AlphaFoldDB" id="A0A917A5J6"/>
<evidence type="ECO:0000313" key="3">
    <source>
        <dbReference type="Proteomes" id="UP000660801"/>
    </source>
</evidence>
<name>A0A917A5J6_9STRE</name>
<dbReference type="Gene3D" id="3.40.630.30">
    <property type="match status" value="1"/>
</dbReference>
<dbReference type="GO" id="GO:0016747">
    <property type="term" value="F:acyltransferase activity, transferring groups other than amino-acyl groups"/>
    <property type="evidence" value="ECO:0007669"/>
    <property type="project" value="InterPro"/>
</dbReference>
<dbReference type="RefSeq" id="WP_068992509.1">
    <property type="nucleotide sequence ID" value="NZ_BMJN01000008.1"/>
</dbReference>
<accession>A0A917A5J6</accession>
<dbReference type="PROSITE" id="PS51186">
    <property type="entry name" value="GNAT"/>
    <property type="match status" value="1"/>
</dbReference>
<protein>
    <submittedName>
        <fullName evidence="2">N-acetyltransferase</fullName>
    </submittedName>
</protein>
<proteinExistence type="predicted"/>
<dbReference type="InterPro" id="IPR016181">
    <property type="entry name" value="Acyl_CoA_acyltransferase"/>
</dbReference>
<organism evidence="2 3">
    <name type="scientific">Streptococcus himalayensis</name>
    <dbReference type="NCBI Taxonomy" id="1888195"/>
    <lineage>
        <taxon>Bacteria</taxon>
        <taxon>Bacillati</taxon>
        <taxon>Bacillota</taxon>
        <taxon>Bacilli</taxon>
        <taxon>Lactobacillales</taxon>
        <taxon>Streptococcaceae</taxon>
        <taxon>Streptococcus</taxon>
    </lineage>
</organism>
<dbReference type="InterPro" id="IPR000182">
    <property type="entry name" value="GNAT_dom"/>
</dbReference>
<dbReference type="EMBL" id="BMJN01000008">
    <property type="protein sequence ID" value="GGE28376.1"/>
    <property type="molecule type" value="Genomic_DNA"/>
</dbReference>
<dbReference type="OrthoDB" id="9783470at2"/>
<dbReference type="Proteomes" id="UP000660801">
    <property type="component" value="Unassembled WGS sequence"/>
</dbReference>
<gene>
    <name evidence="2" type="ORF">GCM10011510_06980</name>
</gene>
<reference evidence="2" key="2">
    <citation type="submission" date="2020-09" db="EMBL/GenBank/DDBJ databases">
        <authorList>
            <person name="Sun Q."/>
            <person name="Zhou Y."/>
        </authorList>
    </citation>
    <scope>NUCLEOTIDE SEQUENCE</scope>
    <source>
        <strain evidence="2">CGMCC 1.15533</strain>
    </source>
</reference>
<feature type="domain" description="N-acetyltransferase" evidence="1">
    <location>
        <begin position="8"/>
        <end position="155"/>
    </location>
</feature>
<evidence type="ECO:0000313" key="2">
    <source>
        <dbReference type="EMBL" id="GGE28376.1"/>
    </source>
</evidence>
<evidence type="ECO:0000259" key="1">
    <source>
        <dbReference type="PROSITE" id="PS51186"/>
    </source>
</evidence>
<sequence length="156" mass="18298">MKFTVKEIKDKEVKEKISKEVLYDLPEWFGMPESTEEYITDSQDKPFLASFYQDEIVGFIVLNTTSPDCADIFVMGIKKKFHRQGAATQLNEEYEKLAKDLGYTYSQVKTVQSGHYKEYDITNSFYTSVGYKELEVFPTLWDEWNPCQIYIKYLGN</sequence>
<keyword evidence="3" id="KW-1185">Reference proteome</keyword>